<dbReference type="PANTHER" id="PTHR43280">
    <property type="entry name" value="ARAC-FAMILY TRANSCRIPTIONAL REGULATOR"/>
    <property type="match status" value="1"/>
</dbReference>
<dbReference type="RefSeq" id="WP_283432437.1">
    <property type="nucleotide sequence ID" value="NZ_FXUG01000004.1"/>
</dbReference>
<accession>A0ABY1Q140</accession>
<keyword evidence="3" id="KW-0804">Transcription</keyword>
<dbReference type="PROSITE" id="PS01124">
    <property type="entry name" value="HTH_ARAC_FAMILY_2"/>
    <property type="match status" value="1"/>
</dbReference>
<protein>
    <submittedName>
        <fullName evidence="5">Transcriptional regulator, AraC family</fullName>
    </submittedName>
</protein>
<proteinExistence type="predicted"/>
<dbReference type="InterPro" id="IPR009057">
    <property type="entry name" value="Homeodomain-like_sf"/>
</dbReference>
<sequence>MKPTFEKLVTNTGESFRCFDRENLNTPVRWHRHPEIELTYLRQGTGSRIVGDHIGSYGDHDLVLVGGNLPHNWASDAFRGQKFDNHPAIVVQFRPDFLGTDFFRTPELAGVANLLDRSQRGLWFPTPIARQVGEQMTAMVDSPGAAKVIGLLTCLDQLAQVSDAQPLSSEAYQFSASPVGEDRIQAVCDFIEFNLTNPKLSHQALANLVDMNPSAFSRFFRQSTGRTLTEHIVELRIGLACRMLAETDQPVLAISLEAGFANLSNFNRRFRELRQMTPREYRQCCHDLS</sequence>
<dbReference type="SUPFAM" id="SSF51182">
    <property type="entry name" value="RmlC-like cupins"/>
    <property type="match status" value="1"/>
</dbReference>
<gene>
    <name evidence="5" type="ORF">SAMN06265222_104257</name>
</gene>
<dbReference type="Pfam" id="PF12833">
    <property type="entry name" value="HTH_18"/>
    <property type="match status" value="1"/>
</dbReference>
<dbReference type="CDD" id="cd06976">
    <property type="entry name" value="cupin_MtlR-like_N"/>
    <property type="match status" value="1"/>
</dbReference>
<evidence type="ECO:0000313" key="6">
    <source>
        <dbReference type="Proteomes" id="UP001158067"/>
    </source>
</evidence>
<feature type="domain" description="HTH araC/xylS-type" evidence="4">
    <location>
        <begin position="185"/>
        <end position="284"/>
    </location>
</feature>
<dbReference type="InterPro" id="IPR018060">
    <property type="entry name" value="HTH_AraC"/>
</dbReference>
<reference evidence="5 6" key="1">
    <citation type="submission" date="2017-05" db="EMBL/GenBank/DDBJ databases">
        <authorList>
            <person name="Varghese N."/>
            <person name="Submissions S."/>
        </authorList>
    </citation>
    <scope>NUCLEOTIDE SEQUENCE [LARGE SCALE GENOMIC DNA]</scope>
    <source>
        <strain evidence="5 6">DSM 25457</strain>
    </source>
</reference>
<dbReference type="Proteomes" id="UP001158067">
    <property type="component" value="Unassembled WGS sequence"/>
</dbReference>
<evidence type="ECO:0000256" key="1">
    <source>
        <dbReference type="ARBA" id="ARBA00023015"/>
    </source>
</evidence>
<dbReference type="SMART" id="SM00342">
    <property type="entry name" value="HTH_ARAC"/>
    <property type="match status" value="1"/>
</dbReference>
<keyword evidence="6" id="KW-1185">Reference proteome</keyword>
<name>A0ABY1Q140_9BACT</name>
<dbReference type="EMBL" id="FXUG01000004">
    <property type="protein sequence ID" value="SMP54537.1"/>
    <property type="molecule type" value="Genomic_DNA"/>
</dbReference>
<dbReference type="Gene3D" id="1.10.10.60">
    <property type="entry name" value="Homeodomain-like"/>
    <property type="match status" value="2"/>
</dbReference>
<dbReference type="PANTHER" id="PTHR43280:SF27">
    <property type="entry name" value="TRANSCRIPTIONAL REGULATOR MTLR"/>
    <property type="match status" value="1"/>
</dbReference>
<keyword evidence="1" id="KW-0805">Transcription regulation</keyword>
<dbReference type="InterPro" id="IPR018062">
    <property type="entry name" value="HTH_AraC-typ_CS"/>
</dbReference>
<evidence type="ECO:0000256" key="2">
    <source>
        <dbReference type="ARBA" id="ARBA00023125"/>
    </source>
</evidence>
<organism evidence="5 6">
    <name type="scientific">Neorhodopirellula lusitana</name>
    <dbReference type="NCBI Taxonomy" id="445327"/>
    <lineage>
        <taxon>Bacteria</taxon>
        <taxon>Pseudomonadati</taxon>
        <taxon>Planctomycetota</taxon>
        <taxon>Planctomycetia</taxon>
        <taxon>Pirellulales</taxon>
        <taxon>Pirellulaceae</taxon>
        <taxon>Neorhodopirellula</taxon>
    </lineage>
</organism>
<evidence type="ECO:0000259" key="4">
    <source>
        <dbReference type="PROSITE" id="PS01124"/>
    </source>
</evidence>
<evidence type="ECO:0000256" key="3">
    <source>
        <dbReference type="ARBA" id="ARBA00023163"/>
    </source>
</evidence>
<dbReference type="SUPFAM" id="SSF46689">
    <property type="entry name" value="Homeodomain-like"/>
    <property type="match status" value="2"/>
</dbReference>
<comment type="caution">
    <text evidence="5">The sequence shown here is derived from an EMBL/GenBank/DDBJ whole genome shotgun (WGS) entry which is preliminary data.</text>
</comment>
<dbReference type="InterPro" id="IPR011051">
    <property type="entry name" value="RmlC_Cupin_sf"/>
</dbReference>
<evidence type="ECO:0000313" key="5">
    <source>
        <dbReference type="EMBL" id="SMP54537.1"/>
    </source>
</evidence>
<dbReference type="PROSITE" id="PS00041">
    <property type="entry name" value="HTH_ARAC_FAMILY_1"/>
    <property type="match status" value="1"/>
</dbReference>
<keyword evidence="2" id="KW-0238">DNA-binding</keyword>